<evidence type="ECO:0000259" key="3">
    <source>
        <dbReference type="Pfam" id="PF13581"/>
    </source>
</evidence>
<dbReference type="EMBL" id="JAVRFD010000006">
    <property type="protein sequence ID" value="MDT0544129.1"/>
    <property type="molecule type" value="Genomic_DNA"/>
</dbReference>
<dbReference type="SUPFAM" id="SSF55874">
    <property type="entry name" value="ATPase domain of HSP90 chaperone/DNA topoisomerase II/histidine kinase"/>
    <property type="match status" value="1"/>
</dbReference>
<evidence type="ECO:0000313" key="5">
    <source>
        <dbReference type="Proteomes" id="UP001180754"/>
    </source>
</evidence>
<feature type="domain" description="Histidine kinase/HSP90-like ATPase" evidence="3">
    <location>
        <begin position="27"/>
        <end position="139"/>
    </location>
</feature>
<accession>A0ABU2XDZ5</accession>
<organism evidence="4 5">
    <name type="scientific">Streptomyces lonegramiae</name>
    <dbReference type="NCBI Taxonomy" id="3075524"/>
    <lineage>
        <taxon>Bacteria</taxon>
        <taxon>Bacillati</taxon>
        <taxon>Actinomycetota</taxon>
        <taxon>Actinomycetes</taxon>
        <taxon>Kitasatosporales</taxon>
        <taxon>Streptomycetaceae</taxon>
        <taxon>Streptomyces</taxon>
    </lineage>
</organism>
<keyword evidence="4" id="KW-0547">Nucleotide-binding</keyword>
<dbReference type="Gene3D" id="3.30.565.10">
    <property type="entry name" value="Histidine kinase-like ATPase, C-terminal domain"/>
    <property type="match status" value="1"/>
</dbReference>
<keyword evidence="1" id="KW-0808">Transferase</keyword>
<dbReference type="Proteomes" id="UP001180754">
    <property type="component" value="Unassembled WGS sequence"/>
</dbReference>
<dbReference type="CDD" id="cd16936">
    <property type="entry name" value="HATPase_RsbW-like"/>
    <property type="match status" value="1"/>
</dbReference>
<evidence type="ECO:0000313" key="4">
    <source>
        <dbReference type="EMBL" id="MDT0544129.1"/>
    </source>
</evidence>
<dbReference type="GO" id="GO:0005524">
    <property type="term" value="F:ATP binding"/>
    <property type="evidence" value="ECO:0007669"/>
    <property type="project" value="UniProtKB-KW"/>
</dbReference>
<protein>
    <submittedName>
        <fullName evidence="4">ATP-binding protein</fullName>
    </submittedName>
</protein>
<gene>
    <name evidence="4" type="ORF">RND15_15670</name>
</gene>
<evidence type="ECO:0000256" key="1">
    <source>
        <dbReference type="ARBA" id="ARBA00022527"/>
    </source>
</evidence>
<dbReference type="InterPro" id="IPR036890">
    <property type="entry name" value="HATPase_C_sf"/>
</dbReference>
<dbReference type="InterPro" id="IPR003594">
    <property type="entry name" value="HATPase_dom"/>
</dbReference>
<reference evidence="4" key="1">
    <citation type="submission" date="2024-05" db="EMBL/GenBank/DDBJ databases">
        <title>30 novel species of actinomycetes from the DSMZ collection.</title>
        <authorList>
            <person name="Nouioui I."/>
        </authorList>
    </citation>
    <scope>NUCLEOTIDE SEQUENCE</scope>
    <source>
        <strain evidence="4">DSM 41529</strain>
    </source>
</reference>
<dbReference type="Pfam" id="PF13581">
    <property type="entry name" value="HATPase_c_2"/>
    <property type="match status" value="1"/>
</dbReference>
<keyword evidence="5" id="KW-1185">Reference proteome</keyword>
<dbReference type="RefSeq" id="WP_311724536.1">
    <property type="nucleotide sequence ID" value="NZ_JAVRFD010000006.1"/>
</dbReference>
<proteinExistence type="predicted"/>
<keyword evidence="1" id="KW-0723">Serine/threonine-protein kinase</keyword>
<feature type="region of interest" description="Disordered" evidence="2">
    <location>
        <begin position="1"/>
        <end position="21"/>
    </location>
</feature>
<dbReference type="InterPro" id="IPR050267">
    <property type="entry name" value="Anti-sigma-factor_SerPK"/>
</dbReference>
<name>A0ABU2XDZ5_9ACTN</name>
<dbReference type="PANTHER" id="PTHR35526:SF3">
    <property type="entry name" value="ANTI-SIGMA-F FACTOR RSBW"/>
    <property type="match status" value="1"/>
</dbReference>
<comment type="caution">
    <text evidence="4">The sequence shown here is derived from an EMBL/GenBank/DDBJ whole genome shotgun (WGS) entry which is preliminary data.</text>
</comment>
<evidence type="ECO:0000256" key="2">
    <source>
        <dbReference type="SAM" id="MobiDB-lite"/>
    </source>
</evidence>
<keyword evidence="4" id="KW-0067">ATP-binding</keyword>
<dbReference type="PANTHER" id="PTHR35526">
    <property type="entry name" value="ANTI-SIGMA-F FACTOR RSBW-RELATED"/>
    <property type="match status" value="1"/>
</dbReference>
<sequence length="173" mass="18841">MATVSPQDSGPGPSDDADQPWTYTLRLPNDPRAARIARVTLRAVLSGHGMTELTETAELLTSEMVTNALRHSDGPAQLRLRHLCESRLRVSIWDTNPLIPAPFDTPPGRLDRFTALAEAAAKVDDTNGRGLLIVRLCADNWGGYPLADDVFGISGKLLWFELAPHRSAFDIAA</sequence>
<keyword evidence="1" id="KW-0418">Kinase</keyword>